<organism evidence="1 2">
    <name type="scientific">Mycoplasma parvum str. Indiana</name>
    <dbReference type="NCBI Taxonomy" id="1403316"/>
    <lineage>
        <taxon>Bacteria</taxon>
        <taxon>Bacillati</taxon>
        <taxon>Mycoplasmatota</taxon>
        <taxon>Mollicutes</taxon>
        <taxon>Mycoplasmataceae</taxon>
        <taxon>Mycoplasma</taxon>
    </lineage>
</organism>
<proteinExistence type="predicted"/>
<dbReference type="PATRIC" id="fig|1403316.3.peg.140"/>
<gene>
    <name evidence="1" type="ORF">PRV_00825</name>
</gene>
<name>U5NC99_9MOLU</name>
<evidence type="ECO:0000313" key="1">
    <source>
        <dbReference type="EMBL" id="AGX88930.1"/>
    </source>
</evidence>
<dbReference type="EMBL" id="CP006771">
    <property type="protein sequence ID" value="AGX88930.1"/>
    <property type="molecule type" value="Genomic_DNA"/>
</dbReference>
<keyword evidence="2" id="KW-1185">Reference proteome</keyword>
<reference evidence="1 2" key="1">
    <citation type="journal article" date="2013" name="Genome Announc.">
        <title>Genome Sequence of Mycoplasma parvum (Formerly Eperythrozoon parvum), a Diminutive Hemoplasma of the Pig.</title>
        <authorList>
            <person name="do Nascimento N.C."/>
            <person name="Dos Santos A.P."/>
            <person name="Chu Y."/>
            <person name="Guimaraes A.M."/>
            <person name="Pagliaro A."/>
            <person name="Messick J.B."/>
        </authorList>
    </citation>
    <scope>NUCLEOTIDE SEQUENCE [LARGE SCALE GENOMIC DNA]</scope>
    <source>
        <strain evidence="1 2">Indiana</strain>
    </source>
</reference>
<accession>U5NC99</accession>
<dbReference type="AlphaFoldDB" id="U5NC99"/>
<dbReference type="Proteomes" id="UP000017119">
    <property type="component" value="Chromosome"/>
</dbReference>
<dbReference type="OrthoDB" id="9804933at2"/>
<evidence type="ECO:0000313" key="2">
    <source>
        <dbReference type="Proteomes" id="UP000017119"/>
    </source>
</evidence>
<sequence>MLTTGSSLNKKEQETILNEIVQGDALDTNKFKVRDKWYLNKYEEEKNKESRGTSEEVFDYWSSEAILNKGSGNWFRERITAIAENFKTCWDAKVKVVNHSVSDGYFGKKQNGSWAALWSYMNEKDLKEEKVDWQGQELIFKEKEGGNIMCQNTNKSNTKTWELDQSAKAKLSILKIPEMKELYFERVNIQDSGKKRTNGVIVAKTEDVKPHKGKIRMLEVVNGNDYIYVDWWFEHANESISRRLEELIKADFGCTLENNEDVEEQNSSNCKGVLVIGDPEFIEKRSTQRDGNRKCLKRRDINSDCSYDEENLSETWEEIKLELGTNWLEVGQEIGVVWQGKRFKWRSF</sequence>
<dbReference type="KEGG" id="mpv:PRV_00825"/>
<protein>
    <submittedName>
        <fullName evidence="1">Uncharacterized protein</fullName>
    </submittedName>
</protein>
<dbReference type="RefSeq" id="WP_022769152.1">
    <property type="nucleotide sequence ID" value="NC_022575.1"/>
</dbReference>
<dbReference type="STRING" id="1403316.PRV_00825"/>
<dbReference type="HOGENOM" id="CLU_798811_0_0_14"/>